<feature type="non-terminal residue" evidence="1">
    <location>
        <position position="583"/>
    </location>
</feature>
<evidence type="ECO:0000313" key="1">
    <source>
        <dbReference type="EMBL" id="CAB4013138.1"/>
    </source>
</evidence>
<comment type="caution">
    <text evidence="1">The sequence shown here is derived from an EMBL/GenBank/DDBJ whole genome shotgun (WGS) entry which is preliminary data.</text>
</comment>
<dbReference type="OrthoDB" id="5980153at2759"/>
<name>A0A7D9ENG3_PARCT</name>
<protein>
    <submittedName>
        <fullName evidence="1">Uncharacterized protein</fullName>
    </submittedName>
</protein>
<evidence type="ECO:0000313" key="2">
    <source>
        <dbReference type="Proteomes" id="UP001152795"/>
    </source>
</evidence>
<keyword evidence="2" id="KW-1185">Reference proteome</keyword>
<dbReference type="Proteomes" id="UP001152795">
    <property type="component" value="Unassembled WGS sequence"/>
</dbReference>
<proteinExistence type="predicted"/>
<sequence>MSKLANITRILVIMISLIHPHTCGFARAAAWEFTRAVTANITRDENATPKQHQQRVVQETYTRFSNMFVGTTFSIDLQTFQRKLPPLRKKFSTWNSRKTKERQQYLEVFSAENWKKLPAVRKAEHSLMNCQGCFHRYSVYQSFFPVCSKEFKGCSMRSPIAVAQDLASNMRTNSASINATRKECQQAAQKIHDVLSPAFEQTYRTPLGEAFAMIKEMNLQTKKSKVEKKKERRDCYKKAKLSVESKWKETEVWKKLTLDDNGQVVESEFEVEGRKHSLLDIRKKILEQSSEFMREKSDEQYYEMSESDIIGSLKAIGEYNEAKDEDISCLRQKLIRIERTRHFKTWHDLSTVSNHSHLVFMVTLLYDPAVYYTNEEFKIKTKQEVDVQAKVEVPQVHIIARSSSADSEQLAYIETRTECLCKLTDPISTENGNEVTDVMRFFHGDSPARQYESGQQKGGHFYCPVCGANAHRVYELEYCLRSKYISLAERQQVVLQGPIGQKKSLERNNKPFAKLSKQELIRELSARGIYEGNRKDELEKLLTDELHGIQRVPALLFHTPNKGLETINCQNYEILPFEPLHDI</sequence>
<gene>
    <name evidence="1" type="ORF">PACLA_8A081911</name>
</gene>
<dbReference type="AlphaFoldDB" id="A0A7D9ENG3"/>
<dbReference type="EMBL" id="CACRXK020007770">
    <property type="protein sequence ID" value="CAB4013138.1"/>
    <property type="molecule type" value="Genomic_DNA"/>
</dbReference>
<organism evidence="1 2">
    <name type="scientific">Paramuricea clavata</name>
    <name type="common">Red gorgonian</name>
    <name type="synonym">Violescent sea-whip</name>
    <dbReference type="NCBI Taxonomy" id="317549"/>
    <lineage>
        <taxon>Eukaryota</taxon>
        <taxon>Metazoa</taxon>
        <taxon>Cnidaria</taxon>
        <taxon>Anthozoa</taxon>
        <taxon>Octocorallia</taxon>
        <taxon>Malacalcyonacea</taxon>
        <taxon>Plexauridae</taxon>
        <taxon>Paramuricea</taxon>
    </lineage>
</organism>
<reference evidence="1" key="1">
    <citation type="submission" date="2020-04" db="EMBL/GenBank/DDBJ databases">
        <authorList>
            <person name="Alioto T."/>
            <person name="Alioto T."/>
            <person name="Gomez Garrido J."/>
        </authorList>
    </citation>
    <scope>NUCLEOTIDE SEQUENCE</scope>
    <source>
        <strain evidence="1">A484AB</strain>
    </source>
</reference>
<accession>A0A7D9ENG3</accession>